<evidence type="ECO:0000256" key="1">
    <source>
        <dbReference type="SAM" id="Phobius"/>
    </source>
</evidence>
<evidence type="ECO:0000259" key="2">
    <source>
        <dbReference type="Pfam" id="PF01593"/>
    </source>
</evidence>
<sequence>MVPCSMRRLLPCVSIAMVFLIVGLFWNMTYGNFRWQKDVDFVTTPRKVFSNFEKIMVRENQPISPGDTASTEEEPGKLRVVIIGSGPAALGAARRLQELEQADRTVISILEESDKPGGPASSVRDGQGFLWDAGFHVVSSHYTYFDRVLNMAVPKWNYQSRASFAFMKGSDKKRKFIRFPIEKNIHKMHERDHRGSGESAEGDLASKSMKFDERLPQKFGVGLAAAFMRKYNQKFWTVEPRELNSAWVSGQVVVPEMAETKMKELDNANTEWGDSLIFRFPKYNGTGAIWESVARQLPGRWFRFHEKVTGVDIDNKVITVETGLDVKFHRDMEYDILISTVPLDVFVSYLKSSDVSLRQMQELASHLVYTHTHIVGVGLIGRIPKTLANKSWVYFPDSDSPFYRVTMFSNFSDDHVPKPGAYWSLICEIAESQNSSNQTYWSEENLIKESIQALVLYGFISADTVVSTHYHRLEHGYPVPSRERDVILDTIQPWLKSKDIYSRGRFGGWKYEVGNQDQSFMQGVEVVDDFLGDVPEVTYRYPDLANSKKNTDRIVPLDYEIVIAHYKENLDWLRPYANHTLVYHQGNALGPPFQFYGWERLENVGRESHAFLYHITTYYDRLADVTVFAQGDRLKGRCFKNPMRFIDSARKGIPCLKVYEMWTWWGNIRFKLKNKQRRKADETFGQVYRNLYGRPPPKEGIESCRSGCFGATKQQILRHPREFYQKALAYVSRHPNPEEGHYLERLWYHFFADRP</sequence>
<keyword evidence="1" id="KW-1133">Transmembrane helix</keyword>
<gene>
    <name evidence="4" type="primary">LOC110976756</name>
</gene>
<reference evidence="4" key="1">
    <citation type="submission" date="2025-08" db="UniProtKB">
        <authorList>
            <consortium name="RefSeq"/>
        </authorList>
    </citation>
    <scope>IDENTIFICATION</scope>
</reference>
<dbReference type="PANTHER" id="PTHR43734:SF4">
    <property type="entry name" value="AMINE OXIDASE DOMAIN-CONTAINING PROTEIN"/>
    <property type="match status" value="1"/>
</dbReference>
<name>A0A8B7Y0G9_ACAPL</name>
<keyword evidence="3" id="KW-1185">Reference proteome</keyword>
<dbReference type="Proteomes" id="UP000694845">
    <property type="component" value="Unplaced"/>
</dbReference>
<feature type="domain" description="Amine oxidase" evidence="2">
    <location>
        <begin position="92"/>
        <end position="347"/>
    </location>
</feature>
<dbReference type="SUPFAM" id="SSF51971">
    <property type="entry name" value="Nucleotide-binding domain"/>
    <property type="match status" value="1"/>
</dbReference>
<proteinExistence type="predicted"/>
<evidence type="ECO:0000313" key="4">
    <source>
        <dbReference type="RefSeq" id="XP_022086012.1"/>
    </source>
</evidence>
<dbReference type="Pfam" id="PF01593">
    <property type="entry name" value="Amino_oxidase"/>
    <property type="match status" value="1"/>
</dbReference>
<dbReference type="PANTHER" id="PTHR43734">
    <property type="entry name" value="PHYTOENE DESATURASE"/>
    <property type="match status" value="1"/>
</dbReference>
<keyword evidence="1" id="KW-0812">Transmembrane</keyword>
<dbReference type="KEGG" id="aplc:110976756"/>
<accession>A0A8B7Y0G9</accession>
<dbReference type="InterPro" id="IPR021838">
    <property type="entry name" value="DUF3431"/>
</dbReference>
<keyword evidence="1" id="KW-0472">Membrane</keyword>
<dbReference type="Gene3D" id="3.50.50.60">
    <property type="entry name" value="FAD/NAD(P)-binding domain"/>
    <property type="match status" value="1"/>
</dbReference>
<dbReference type="AlphaFoldDB" id="A0A8B7Y0G9"/>
<dbReference type="InterPro" id="IPR036188">
    <property type="entry name" value="FAD/NAD-bd_sf"/>
</dbReference>
<evidence type="ECO:0000313" key="3">
    <source>
        <dbReference type="Proteomes" id="UP000694845"/>
    </source>
</evidence>
<dbReference type="Pfam" id="PF11913">
    <property type="entry name" value="DUF3431"/>
    <property type="match status" value="1"/>
</dbReference>
<dbReference type="GeneID" id="110976756"/>
<feature type="transmembrane region" description="Helical" evidence="1">
    <location>
        <begin position="9"/>
        <end position="28"/>
    </location>
</feature>
<protein>
    <submittedName>
        <fullName evidence="4">Uncharacterized protein LOC110976756</fullName>
    </submittedName>
</protein>
<dbReference type="OrthoDB" id="38045at2759"/>
<dbReference type="RefSeq" id="XP_022086012.1">
    <property type="nucleotide sequence ID" value="XM_022230320.1"/>
</dbReference>
<dbReference type="GO" id="GO:0016491">
    <property type="term" value="F:oxidoreductase activity"/>
    <property type="evidence" value="ECO:0007669"/>
    <property type="project" value="InterPro"/>
</dbReference>
<dbReference type="InterPro" id="IPR002937">
    <property type="entry name" value="Amino_oxidase"/>
</dbReference>
<organism evidence="3 4">
    <name type="scientific">Acanthaster planci</name>
    <name type="common">Crown-of-thorns starfish</name>
    <dbReference type="NCBI Taxonomy" id="133434"/>
    <lineage>
        <taxon>Eukaryota</taxon>
        <taxon>Metazoa</taxon>
        <taxon>Echinodermata</taxon>
        <taxon>Eleutherozoa</taxon>
        <taxon>Asterozoa</taxon>
        <taxon>Asteroidea</taxon>
        <taxon>Valvatacea</taxon>
        <taxon>Valvatida</taxon>
        <taxon>Acanthasteridae</taxon>
        <taxon>Acanthaster</taxon>
    </lineage>
</organism>